<evidence type="ECO:0000256" key="11">
    <source>
        <dbReference type="SAM" id="MobiDB-lite"/>
    </source>
</evidence>
<evidence type="ECO:0000256" key="9">
    <source>
        <dbReference type="RuleBase" id="RU000492"/>
    </source>
</evidence>
<evidence type="ECO:0000256" key="10">
    <source>
        <dbReference type="RuleBase" id="RU365068"/>
    </source>
</evidence>
<dbReference type="InterPro" id="IPR014014">
    <property type="entry name" value="RNA_helicase_DEAD_Q_motif"/>
</dbReference>
<dbReference type="FunFam" id="3.40.50.300:FF:000877">
    <property type="entry name" value="RNA helicase"/>
    <property type="match status" value="1"/>
</dbReference>
<dbReference type="PROSITE" id="PS51195">
    <property type="entry name" value="Q_MOTIF"/>
    <property type="match status" value="1"/>
</dbReference>
<dbReference type="PANTHER" id="PTHR24031">
    <property type="entry name" value="RNA HELICASE"/>
    <property type="match status" value="1"/>
</dbReference>
<gene>
    <name evidence="14" type="primary">DDX55</name>
</gene>
<dbReference type="Ensembl" id="ENSAMET00000016800.2">
    <property type="protein sequence ID" value="ENSAMEP00000016128.2"/>
    <property type="gene ID" value="ENSAMEG00000015274.2"/>
</dbReference>
<keyword evidence="4 9" id="KW-0067">ATP-binding</keyword>
<keyword evidence="15" id="KW-1185">Reference proteome</keyword>
<dbReference type="CDD" id="cd17960">
    <property type="entry name" value="DEADc_DDX55"/>
    <property type="match status" value="1"/>
</dbReference>
<dbReference type="Pfam" id="PF00270">
    <property type="entry name" value="DEAD"/>
    <property type="match status" value="1"/>
</dbReference>
<evidence type="ECO:0000256" key="8">
    <source>
        <dbReference type="PROSITE-ProRule" id="PRU00552"/>
    </source>
</evidence>
<dbReference type="SUPFAM" id="SSF52540">
    <property type="entry name" value="P-loop containing nucleoside triphosphate hydrolases"/>
    <property type="match status" value="2"/>
</dbReference>
<dbReference type="AlphaFoldDB" id="G1M9V5"/>
<dbReference type="GO" id="GO:0005524">
    <property type="term" value="F:ATP binding"/>
    <property type="evidence" value="ECO:0007669"/>
    <property type="project" value="UniProtKB-UniRule"/>
</dbReference>
<keyword evidence="1 9" id="KW-0547">Nucleotide-binding</keyword>
<dbReference type="Gene3D" id="3.40.50.300">
    <property type="entry name" value="P-loop containing nucleotide triphosphate hydrolases"/>
    <property type="match status" value="3"/>
</dbReference>
<feature type="compositionally biased region" description="Basic and acidic residues" evidence="11">
    <location>
        <begin position="468"/>
        <end position="482"/>
    </location>
</feature>
<dbReference type="GeneTree" id="ENSGT00550000074969"/>
<keyword evidence="5 10" id="KW-0694">RNA-binding</keyword>
<evidence type="ECO:0000313" key="14">
    <source>
        <dbReference type="Ensembl" id="ENSAMEP00000016128.2"/>
    </source>
</evidence>
<evidence type="ECO:0000256" key="1">
    <source>
        <dbReference type="ARBA" id="ARBA00022741"/>
    </source>
</evidence>
<keyword evidence="3 9" id="KW-0347">Helicase</keyword>
<dbReference type="InterPro" id="IPR011545">
    <property type="entry name" value="DEAD/DEAH_box_helicase_dom"/>
</dbReference>
<feature type="domain" description="Helicase ATP-binding" evidence="12">
    <location>
        <begin position="40"/>
        <end position="223"/>
    </location>
</feature>
<evidence type="ECO:0000256" key="4">
    <source>
        <dbReference type="ARBA" id="ARBA00022840"/>
    </source>
</evidence>
<comment type="function">
    <text evidence="10">RNA helicase.</text>
</comment>
<feature type="compositionally biased region" description="Basic residues" evidence="11">
    <location>
        <begin position="483"/>
        <end position="506"/>
    </location>
</feature>
<reference evidence="14" key="2">
    <citation type="submission" date="2025-08" db="UniProtKB">
        <authorList>
            <consortium name="Ensembl"/>
        </authorList>
    </citation>
    <scope>IDENTIFICATION</scope>
</reference>
<keyword evidence="2 9" id="KW-0378">Hydrolase</keyword>
<dbReference type="InterPro" id="IPR027417">
    <property type="entry name" value="P-loop_NTPase"/>
</dbReference>
<evidence type="ECO:0000259" key="12">
    <source>
        <dbReference type="PROSITE" id="PS51192"/>
    </source>
</evidence>
<feature type="domain" description="DEAD-box RNA helicase Q" evidence="13">
    <location>
        <begin position="9"/>
        <end position="37"/>
    </location>
</feature>
<evidence type="ECO:0000256" key="2">
    <source>
        <dbReference type="ARBA" id="ARBA00022801"/>
    </source>
</evidence>
<feature type="region of interest" description="Disordered" evidence="11">
    <location>
        <begin position="546"/>
        <end position="569"/>
    </location>
</feature>
<name>G1M9V5_AILME</name>
<evidence type="ECO:0000313" key="15">
    <source>
        <dbReference type="Proteomes" id="UP000008912"/>
    </source>
</evidence>
<dbReference type="Proteomes" id="UP000008912">
    <property type="component" value="Unassembled WGS sequence"/>
</dbReference>
<dbReference type="GO" id="GO:0003723">
    <property type="term" value="F:RNA binding"/>
    <property type="evidence" value="ECO:0007669"/>
    <property type="project" value="UniProtKB-UniRule"/>
</dbReference>
<sequence length="569" mass="65255">MEHVTEGSWESLPMRLHPRVLGALRELGFPYMTPVQSATIPLFMKNKDVAAEAVTGSGKTLAFVIPILEILLRREEKLKKNQVGAIIITPTRELAIQIDEVLAHFMKPFPQFSQILWIGGRNPGEDVARFKEQGGNIIVATPGRLEDMFRRKAEGLDLASCVRSLDVLVLDEADRLLDMGFEASINTILEFLPKQRRTGLFSATQTQEVESLVRAGLRNPVRISVKEKGVAASSTQKTPSRLENYYMVCKADEKFNQLVHFLQNHKQEKHLIFFSTCACVEYYGKALEALVKGVEVMCIHGKMKYKRGKIFMEFRRSQSAFVHRCGRTARIGHGGSALVFLLPMEESYINFLEINQKCPLQEMKLQKNVGDFLPKLKSMALADRAVFEKGMKAFVSYIQAYAKHECNLIFRLKDLDFASLARGFALLRMPKMPELRGRQFPDFVPTDINTDTIPFKDKVREKQRQKLLEQRRKEKRENEGRKKFIKNKAWSKQKAKKEKKKKMNEKRRREEGSDIEDEDMQELLNDTRLLKKFKKGKITEEEFEKGLFSSGKRAVPTADLGIPDLEEDC</sequence>
<dbReference type="PROSITE" id="PS00039">
    <property type="entry name" value="DEAD_ATP_HELICASE"/>
    <property type="match status" value="1"/>
</dbReference>
<evidence type="ECO:0000256" key="7">
    <source>
        <dbReference type="ARBA" id="ARBA00047984"/>
    </source>
</evidence>
<feature type="short sequence motif" description="Q motif" evidence="8">
    <location>
        <begin position="9"/>
        <end position="37"/>
    </location>
</feature>
<dbReference type="Pfam" id="PF13959">
    <property type="entry name" value="CTE_SPB4"/>
    <property type="match status" value="1"/>
</dbReference>
<dbReference type="SMART" id="SM00487">
    <property type="entry name" value="DEXDc"/>
    <property type="match status" value="1"/>
</dbReference>
<evidence type="ECO:0000256" key="3">
    <source>
        <dbReference type="ARBA" id="ARBA00022806"/>
    </source>
</evidence>
<dbReference type="SMART" id="SM01178">
    <property type="entry name" value="DUF4217"/>
    <property type="match status" value="1"/>
</dbReference>
<evidence type="ECO:0000256" key="6">
    <source>
        <dbReference type="ARBA" id="ARBA00038002"/>
    </source>
</evidence>
<comment type="catalytic activity">
    <reaction evidence="7 10">
        <text>ATP + H2O = ADP + phosphate + H(+)</text>
        <dbReference type="Rhea" id="RHEA:13065"/>
        <dbReference type="ChEBI" id="CHEBI:15377"/>
        <dbReference type="ChEBI" id="CHEBI:15378"/>
        <dbReference type="ChEBI" id="CHEBI:30616"/>
        <dbReference type="ChEBI" id="CHEBI:43474"/>
        <dbReference type="ChEBI" id="CHEBI:456216"/>
        <dbReference type="EC" id="3.6.4.13"/>
    </reaction>
</comment>
<accession>G1M9V5</accession>
<dbReference type="GO" id="GO:0016787">
    <property type="term" value="F:hydrolase activity"/>
    <property type="evidence" value="ECO:0007669"/>
    <property type="project" value="UniProtKB-KW"/>
</dbReference>
<evidence type="ECO:0000259" key="13">
    <source>
        <dbReference type="PROSITE" id="PS51195"/>
    </source>
</evidence>
<proteinExistence type="inferred from homology"/>
<dbReference type="InterPro" id="IPR014001">
    <property type="entry name" value="Helicase_ATP-bd"/>
</dbReference>
<dbReference type="GO" id="GO:0003724">
    <property type="term" value="F:RNA helicase activity"/>
    <property type="evidence" value="ECO:0007669"/>
    <property type="project" value="UniProtKB-EC"/>
</dbReference>
<reference evidence="14 15" key="1">
    <citation type="journal article" date="2010" name="Nature">
        <title>The sequence and de novo assembly of the giant panda genome.</title>
        <authorList>
            <person name="Li R."/>
            <person name="Fan W."/>
            <person name="Tian G."/>
            <person name="Zhu H."/>
            <person name="He L."/>
            <person name="Cai J."/>
            <person name="Huang Q."/>
            <person name="Cai Q."/>
            <person name="Li B."/>
            <person name="Bai Y."/>
            <person name="Zhang Z."/>
            <person name="Zhang Y."/>
            <person name="Wang W."/>
            <person name="Li J."/>
            <person name="Wei F."/>
            <person name="Li H."/>
            <person name="Jian M."/>
            <person name="Li J."/>
            <person name="Zhang Z."/>
            <person name="Nielsen R."/>
            <person name="Li D."/>
            <person name="Gu W."/>
            <person name="Yang Z."/>
            <person name="Xuan Z."/>
            <person name="Ryder O.A."/>
            <person name="Leung F.C."/>
            <person name="Zhou Y."/>
            <person name="Cao J."/>
            <person name="Sun X."/>
            <person name="Fu Y."/>
            <person name="Fang X."/>
            <person name="Guo X."/>
            <person name="Wang B."/>
            <person name="Hou R."/>
            <person name="Shen F."/>
            <person name="Mu B."/>
            <person name="Ni P."/>
            <person name="Lin R."/>
            <person name="Qian W."/>
            <person name="Wang G."/>
            <person name="Yu C."/>
            <person name="Nie W."/>
            <person name="Wang J."/>
            <person name="Wu Z."/>
            <person name="Liang H."/>
            <person name="Min J."/>
            <person name="Wu Q."/>
            <person name="Cheng S."/>
            <person name="Ruan J."/>
            <person name="Wang M."/>
            <person name="Shi Z."/>
            <person name="Wen M."/>
            <person name="Liu B."/>
            <person name="Ren X."/>
            <person name="Zheng H."/>
            <person name="Dong D."/>
            <person name="Cook K."/>
            <person name="Shan G."/>
            <person name="Zhang H."/>
            <person name="Kosiol C."/>
            <person name="Xie X."/>
            <person name="Lu Z."/>
            <person name="Zheng H."/>
            <person name="Li Y."/>
            <person name="Steiner C.C."/>
            <person name="Lam T.T."/>
            <person name="Lin S."/>
            <person name="Zhang Q."/>
            <person name="Li G."/>
            <person name="Tian J."/>
            <person name="Gong T."/>
            <person name="Liu H."/>
            <person name="Zhang D."/>
            <person name="Fang L."/>
            <person name="Ye C."/>
            <person name="Zhang J."/>
            <person name="Hu W."/>
            <person name="Xu A."/>
            <person name="Ren Y."/>
            <person name="Zhang G."/>
            <person name="Bruford M.W."/>
            <person name="Li Q."/>
            <person name="Ma L."/>
            <person name="Guo Y."/>
            <person name="An N."/>
            <person name="Hu Y."/>
            <person name="Zheng Y."/>
            <person name="Shi Y."/>
            <person name="Li Z."/>
            <person name="Liu Q."/>
            <person name="Chen Y."/>
            <person name="Zhao J."/>
            <person name="Qu N."/>
            <person name="Zhao S."/>
            <person name="Tian F."/>
            <person name="Wang X."/>
            <person name="Wang H."/>
            <person name="Xu L."/>
            <person name="Liu X."/>
            <person name="Vinar T."/>
            <person name="Wang Y."/>
            <person name="Lam T.W."/>
            <person name="Yiu S.M."/>
            <person name="Liu S."/>
            <person name="Zhang H."/>
            <person name="Li D."/>
            <person name="Huang Y."/>
            <person name="Wang X."/>
            <person name="Yang G."/>
            <person name="Jiang Z."/>
            <person name="Wang J."/>
            <person name="Qin N."/>
            <person name="Li L."/>
            <person name="Li J."/>
            <person name="Bolund L."/>
            <person name="Kristiansen K."/>
            <person name="Wong G.K."/>
            <person name="Olson M."/>
            <person name="Zhang X."/>
            <person name="Li S."/>
            <person name="Yang H."/>
            <person name="Wang J."/>
            <person name="Wang J."/>
        </authorList>
    </citation>
    <scope>NUCLEOTIDE SEQUENCE [LARGE SCALE GENOMIC DNA]</scope>
</reference>
<comment type="similarity">
    <text evidence="6">Belongs to the DEAD box helicase family. DDX55/SPB4 subfamily.</text>
</comment>
<comment type="domain">
    <text evidence="10">The Q motif is unique to and characteristic of the DEAD box family of RNA helicases and controls ATP binding and hydrolysis.</text>
</comment>
<dbReference type="InterPro" id="IPR025313">
    <property type="entry name" value="SPB4-like_CTE"/>
</dbReference>
<reference evidence="14" key="3">
    <citation type="submission" date="2025-09" db="UniProtKB">
        <authorList>
            <consortium name="Ensembl"/>
        </authorList>
    </citation>
    <scope>IDENTIFICATION</scope>
</reference>
<dbReference type="PROSITE" id="PS51192">
    <property type="entry name" value="HELICASE_ATP_BIND_1"/>
    <property type="match status" value="1"/>
</dbReference>
<organism evidence="14 15">
    <name type="scientific">Ailuropoda melanoleuca</name>
    <name type="common">Giant panda</name>
    <dbReference type="NCBI Taxonomy" id="9646"/>
    <lineage>
        <taxon>Eukaryota</taxon>
        <taxon>Metazoa</taxon>
        <taxon>Chordata</taxon>
        <taxon>Craniata</taxon>
        <taxon>Vertebrata</taxon>
        <taxon>Euteleostomi</taxon>
        <taxon>Mammalia</taxon>
        <taxon>Eutheria</taxon>
        <taxon>Laurasiatheria</taxon>
        <taxon>Carnivora</taxon>
        <taxon>Caniformia</taxon>
        <taxon>Ursidae</taxon>
        <taxon>Ailuropoda</taxon>
    </lineage>
</organism>
<dbReference type="InterPro" id="IPR000629">
    <property type="entry name" value="RNA-helicase_DEAD-box_CS"/>
</dbReference>
<feature type="region of interest" description="Disordered" evidence="11">
    <location>
        <begin position="468"/>
        <end position="521"/>
    </location>
</feature>
<evidence type="ECO:0000256" key="5">
    <source>
        <dbReference type="ARBA" id="ARBA00022884"/>
    </source>
</evidence>
<dbReference type="EC" id="3.6.4.13" evidence="10"/>
<protein>
    <recommendedName>
        <fullName evidence="10">ATP-dependent RNA helicase</fullName>
        <ecNumber evidence="10">3.6.4.13</ecNumber>
    </recommendedName>
</protein>